<dbReference type="Gene3D" id="2.60.120.200">
    <property type="match status" value="1"/>
</dbReference>
<evidence type="ECO:0000256" key="2">
    <source>
        <dbReference type="ARBA" id="ARBA00022737"/>
    </source>
</evidence>
<dbReference type="SUPFAM" id="SSF49899">
    <property type="entry name" value="Concanavalin A-like lectins/glucanases"/>
    <property type="match status" value="1"/>
</dbReference>
<dbReference type="Pfam" id="PF00337">
    <property type="entry name" value="Gal-bind_lectin"/>
    <property type="match status" value="1"/>
</dbReference>
<dbReference type="OrthoDB" id="5795596at2759"/>
<dbReference type="SMR" id="A0A9Q1CIR6"/>
<dbReference type="CDD" id="cd00070">
    <property type="entry name" value="GLECT"/>
    <property type="match status" value="1"/>
</dbReference>
<dbReference type="FunFam" id="2.60.120.200:FF:000124">
    <property type="entry name" value="Galectin-4"/>
    <property type="match status" value="1"/>
</dbReference>
<accession>A0A9Q1CIR6</accession>
<comment type="caution">
    <text evidence="5">The sequence shown here is derived from an EMBL/GenBank/DDBJ whole genome shotgun (WGS) entry which is preliminary data.</text>
</comment>
<protein>
    <recommendedName>
        <fullName evidence="3">Galectin</fullName>
    </recommendedName>
</protein>
<feature type="domain" description="Galectin" evidence="4">
    <location>
        <begin position="1"/>
        <end position="127"/>
    </location>
</feature>
<dbReference type="PROSITE" id="PS51304">
    <property type="entry name" value="GALECTIN"/>
    <property type="match status" value="1"/>
</dbReference>
<dbReference type="EMBL" id="JAIZAY010000003">
    <property type="protein sequence ID" value="KAJ8045711.1"/>
    <property type="molecule type" value="Genomic_DNA"/>
</dbReference>
<dbReference type="Proteomes" id="UP001152320">
    <property type="component" value="Chromosome 3"/>
</dbReference>
<dbReference type="PANTHER" id="PTHR11346">
    <property type="entry name" value="GALECTIN"/>
    <property type="match status" value="1"/>
</dbReference>
<keyword evidence="6" id="KW-1185">Reference proteome</keyword>
<dbReference type="PANTHER" id="PTHR11346:SF147">
    <property type="entry name" value="GALECTIN"/>
    <property type="match status" value="1"/>
</dbReference>
<reference evidence="5" key="1">
    <citation type="submission" date="2021-10" db="EMBL/GenBank/DDBJ databases">
        <title>Tropical sea cucumber genome reveals ecological adaptation and Cuvierian tubules defense mechanism.</title>
        <authorList>
            <person name="Chen T."/>
        </authorList>
    </citation>
    <scope>NUCLEOTIDE SEQUENCE</scope>
    <source>
        <strain evidence="5">Nanhai2018</strain>
        <tissue evidence="5">Muscle</tissue>
    </source>
</reference>
<keyword evidence="2" id="KW-0677">Repeat</keyword>
<evidence type="ECO:0000259" key="4">
    <source>
        <dbReference type="PROSITE" id="PS51304"/>
    </source>
</evidence>
<dbReference type="InterPro" id="IPR013320">
    <property type="entry name" value="ConA-like_dom_sf"/>
</dbReference>
<evidence type="ECO:0000256" key="3">
    <source>
        <dbReference type="RuleBase" id="RU102079"/>
    </source>
</evidence>
<dbReference type="AlphaFoldDB" id="A0A9Q1CIR6"/>
<dbReference type="InterPro" id="IPR044156">
    <property type="entry name" value="Galectin-like"/>
</dbReference>
<organism evidence="5 6">
    <name type="scientific">Holothuria leucospilota</name>
    <name type="common">Black long sea cucumber</name>
    <name type="synonym">Mertensiothuria leucospilota</name>
    <dbReference type="NCBI Taxonomy" id="206669"/>
    <lineage>
        <taxon>Eukaryota</taxon>
        <taxon>Metazoa</taxon>
        <taxon>Echinodermata</taxon>
        <taxon>Eleutherozoa</taxon>
        <taxon>Echinozoa</taxon>
        <taxon>Holothuroidea</taxon>
        <taxon>Aspidochirotacea</taxon>
        <taxon>Aspidochirotida</taxon>
        <taxon>Holothuriidae</taxon>
        <taxon>Holothuria</taxon>
    </lineage>
</organism>
<evidence type="ECO:0000313" key="6">
    <source>
        <dbReference type="Proteomes" id="UP001152320"/>
    </source>
</evidence>
<gene>
    <name evidence="5" type="ORF">HOLleu_08770</name>
</gene>
<proteinExistence type="predicted"/>
<keyword evidence="1 3" id="KW-0430">Lectin</keyword>
<dbReference type="InterPro" id="IPR001079">
    <property type="entry name" value="Galectin_CRD"/>
</dbReference>
<dbReference type="GO" id="GO:0030246">
    <property type="term" value="F:carbohydrate binding"/>
    <property type="evidence" value="ECO:0007669"/>
    <property type="project" value="UniProtKB-UniRule"/>
</dbReference>
<dbReference type="SMART" id="SM00908">
    <property type="entry name" value="Gal-bind_lectin"/>
    <property type="match status" value="1"/>
</dbReference>
<dbReference type="SMART" id="SM00276">
    <property type="entry name" value="GLECT"/>
    <property type="match status" value="1"/>
</dbReference>
<name>A0A9Q1CIR6_HOLLE</name>
<sequence>MSEGTMISVCGLVDEDPNRFHINLQCGEEDDANVAFHFNPRFGKGVIVRNNRVDNHWNKEQREDELEDGFPFEPNCFFNVVFSCENDCYKVAVNGKHLLDFAHRTPCDEVTHLLVAGAIRLLAVRIE</sequence>
<evidence type="ECO:0000313" key="5">
    <source>
        <dbReference type="EMBL" id="KAJ8045711.1"/>
    </source>
</evidence>
<evidence type="ECO:0000256" key="1">
    <source>
        <dbReference type="ARBA" id="ARBA00022734"/>
    </source>
</evidence>